<feature type="signal peptide" evidence="2">
    <location>
        <begin position="1"/>
        <end position="27"/>
    </location>
</feature>
<evidence type="ECO:0000313" key="3">
    <source>
        <dbReference type="EMBL" id="RZU02958.1"/>
    </source>
</evidence>
<comment type="caution">
    <text evidence="3">The sequence shown here is derived from an EMBL/GenBank/DDBJ whole genome shotgun (WGS) entry which is preliminary data.</text>
</comment>
<organism evidence="3 4">
    <name type="scientific">Rivibacter subsaxonicus</name>
    <dbReference type="NCBI Taxonomy" id="457575"/>
    <lineage>
        <taxon>Bacteria</taxon>
        <taxon>Pseudomonadati</taxon>
        <taxon>Pseudomonadota</taxon>
        <taxon>Betaproteobacteria</taxon>
        <taxon>Burkholderiales</taxon>
        <taxon>Rivibacter</taxon>
    </lineage>
</organism>
<dbReference type="RefSeq" id="WP_130430671.1">
    <property type="nucleotide sequence ID" value="NZ_SHKP01000004.1"/>
</dbReference>
<proteinExistence type="predicted"/>
<keyword evidence="4" id="KW-1185">Reference proteome</keyword>
<evidence type="ECO:0000256" key="1">
    <source>
        <dbReference type="SAM" id="MobiDB-lite"/>
    </source>
</evidence>
<accession>A0A4Q7W1X8</accession>
<evidence type="ECO:0000256" key="2">
    <source>
        <dbReference type="SAM" id="SignalP"/>
    </source>
</evidence>
<keyword evidence="2" id="KW-0732">Signal</keyword>
<dbReference type="AlphaFoldDB" id="A0A4Q7W1X8"/>
<evidence type="ECO:0000313" key="4">
    <source>
        <dbReference type="Proteomes" id="UP000293671"/>
    </source>
</evidence>
<name>A0A4Q7W1X8_9BURK</name>
<reference evidence="3 4" key="1">
    <citation type="submission" date="2019-02" db="EMBL/GenBank/DDBJ databases">
        <title>Genomic Encyclopedia of Type Strains, Phase IV (KMG-IV): sequencing the most valuable type-strain genomes for metagenomic binning, comparative biology and taxonomic classification.</title>
        <authorList>
            <person name="Goeker M."/>
        </authorList>
    </citation>
    <scope>NUCLEOTIDE SEQUENCE [LARGE SCALE GENOMIC DNA]</scope>
    <source>
        <strain evidence="3 4">DSM 19570</strain>
    </source>
</reference>
<sequence length="98" mass="10528">MNSRPTLHPSVLLPLLALLLAAQPLLAGERCTDMPTSGSKPAAAQRAKAAPAPKADTVDPTVVLDVNHPQFAERMVEHYRRWVAEQDAAARPAELAAR</sequence>
<feature type="compositionally biased region" description="Low complexity" evidence="1">
    <location>
        <begin position="40"/>
        <end position="55"/>
    </location>
</feature>
<dbReference type="EMBL" id="SHKP01000004">
    <property type="protein sequence ID" value="RZU02958.1"/>
    <property type="molecule type" value="Genomic_DNA"/>
</dbReference>
<protein>
    <submittedName>
        <fullName evidence="3">Uncharacterized protein</fullName>
    </submittedName>
</protein>
<feature type="chain" id="PRO_5020919570" evidence="2">
    <location>
        <begin position="28"/>
        <end position="98"/>
    </location>
</feature>
<gene>
    <name evidence="3" type="ORF">EV670_0989</name>
</gene>
<dbReference type="Proteomes" id="UP000293671">
    <property type="component" value="Unassembled WGS sequence"/>
</dbReference>
<feature type="region of interest" description="Disordered" evidence="1">
    <location>
        <begin position="30"/>
        <end position="56"/>
    </location>
</feature>